<reference evidence="11 12" key="1">
    <citation type="journal article" date="2009" name="Appl. Environ. Microbiol.">
        <title>Three genomes from the phylum Acidobacteria provide insight into the lifestyles of these microorganisms in soils.</title>
        <authorList>
            <person name="Ward N.L."/>
            <person name="Challacombe J.F."/>
            <person name="Janssen P.H."/>
            <person name="Henrissat B."/>
            <person name="Coutinho P.M."/>
            <person name="Wu M."/>
            <person name="Xie G."/>
            <person name="Haft D.H."/>
            <person name="Sait M."/>
            <person name="Badger J."/>
            <person name="Barabote R.D."/>
            <person name="Bradley B."/>
            <person name="Brettin T.S."/>
            <person name="Brinkac L.M."/>
            <person name="Bruce D."/>
            <person name="Creasy T."/>
            <person name="Daugherty S.C."/>
            <person name="Davidsen T.M."/>
            <person name="DeBoy R.T."/>
            <person name="Detter J.C."/>
            <person name="Dodson R.J."/>
            <person name="Durkin A.S."/>
            <person name="Ganapathy A."/>
            <person name="Gwinn-Giglio M."/>
            <person name="Han C.S."/>
            <person name="Khouri H."/>
            <person name="Kiss H."/>
            <person name="Kothari S.P."/>
            <person name="Madupu R."/>
            <person name="Nelson K.E."/>
            <person name="Nelson W.C."/>
            <person name="Paulsen I."/>
            <person name="Penn K."/>
            <person name="Ren Q."/>
            <person name="Rosovitz M.J."/>
            <person name="Selengut J.D."/>
            <person name="Shrivastava S."/>
            <person name="Sullivan S.A."/>
            <person name="Tapia R."/>
            <person name="Thompson L.S."/>
            <person name="Watkins K.L."/>
            <person name="Yang Q."/>
            <person name="Yu C."/>
            <person name="Zafar N."/>
            <person name="Zhou L."/>
            <person name="Kuske C.R."/>
        </authorList>
    </citation>
    <scope>NUCLEOTIDE SEQUENCE [LARGE SCALE GENOMIC DNA]</scope>
    <source>
        <strain evidence="11 12">Ellin345</strain>
    </source>
</reference>
<evidence type="ECO:0000256" key="8">
    <source>
        <dbReference type="ARBA" id="ARBA00023315"/>
    </source>
</evidence>
<keyword evidence="6 9" id="KW-1133">Transmembrane helix</keyword>
<feature type="domain" description="CN hydrolase" evidence="10">
    <location>
        <begin position="211"/>
        <end position="437"/>
    </location>
</feature>
<gene>
    <name evidence="11" type="ordered locus">Acid345_4430</name>
</gene>
<keyword evidence="8" id="KW-0012">Acyltransferase</keyword>
<dbReference type="Pfam" id="PF00795">
    <property type="entry name" value="CN_hydrolase"/>
    <property type="match status" value="1"/>
</dbReference>
<keyword evidence="5 9" id="KW-0812">Transmembrane</keyword>
<protein>
    <submittedName>
        <fullName evidence="11">Apolipoprotein N-acyltransferase</fullName>
    </submittedName>
</protein>
<dbReference type="InterPro" id="IPR004563">
    <property type="entry name" value="Apolipo_AcylTrfase"/>
</dbReference>
<evidence type="ECO:0000313" key="11">
    <source>
        <dbReference type="EMBL" id="ABF43430.1"/>
    </source>
</evidence>
<dbReference type="EnsemblBacteria" id="ABF43430">
    <property type="protein sequence ID" value="ABF43430"/>
    <property type="gene ID" value="Acid345_4430"/>
</dbReference>
<dbReference type="InterPro" id="IPR036526">
    <property type="entry name" value="C-N_Hydrolase_sf"/>
</dbReference>
<organism evidence="11 12">
    <name type="scientific">Koribacter versatilis (strain Ellin345)</name>
    <dbReference type="NCBI Taxonomy" id="204669"/>
    <lineage>
        <taxon>Bacteria</taxon>
        <taxon>Pseudomonadati</taxon>
        <taxon>Acidobacteriota</taxon>
        <taxon>Terriglobia</taxon>
        <taxon>Terriglobales</taxon>
        <taxon>Candidatus Korobacteraceae</taxon>
        <taxon>Candidatus Korobacter</taxon>
    </lineage>
</organism>
<evidence type="ECO:0000256" key="2">
    <source>
        <dbReference type="ARBA" id="ARBA00010065"/>
    </source>
</evidence>
<evidence type="ECO:0000256" key="9">
    <source>
        <dbReference type="SAM" id="Phobius"/>
    </source>
</evidence>
<feature type="transmembrane region" description="Helical" evidence="9">
    <location>
        <begin position="184"/>
        <end position="203"/>
    </location>
</feature>
<evidence type="ECO:0000256" key="4">
    <source>
        <dbReference type="ARBA" id="ARBA00022679"/>
    </source>
</evidence>
<evidence type="ECO:0000256" key="7">
    <source>
        <dbReference type="ARBA" id="ARBA00023136"/>
    </source>
</evidence>
<dbReference type="PANTHER" id="PTHR38686">
    <property type="entry name" value="APOLIPOPROTEIN N-ACYLTRANSFERASE"/>
    <property type="match status" value="1"/>
</dbReference>
<feature type="transmembrane region" description="Helical" evidence="9">
    <location>
        <begin position="111"/>
        <end position="131"/>
    </location>
</feature>
<evidence type="ECO:0000259" key="10">
    <source>
        <dbReference type="PROSITE" id="PS50263"/>
    </source>
</evidence>
<keyword evidence="3" id="KW-1003">Cell membrane</keyword>
<keyword evidence="4" id="KW-0808">Transferase</keyword>
<dbReference type="PROSITE" id="PS50263">
    <property type="entry name" value="CN_HYDROLASE"/>
    <property type="match status" value="1"/>
</dbReference>
<dbReference type="InterPro" id="IPR045378">
    <property type="entry name" value="LNT_N"/>
</dbReference>
<feature type="transmembrane region" description="Helical" evidence="9">
    <location>
        <begin position="450"/>
        <end position="469"/>
    </location>
</feature>
<feature type="transmembrane region" description="Helical" evidence="9">
    <location>
        <begin position="7"/>
        <end position="23"/>
    </location>
</feature>
<evidence type="ECO:0000256" key="6">
    <source>
        <dbReference type="ARBA" id="ARBA00022989"/>
    </source>
</evidence>
<keyword evidence="7 9" id="KW-0472">Membrane</keyword>
<keyword evidence="12" id="KW-1185">Reference proteome</keyword>
<comment type="similarity">
    <text evidence="2">Belongs to the CN hydrolase family. Apolipoprotein N-acyltransferase subfamily.</text>
</comment>
<dbReference type="GO" id="GO:0005886">
    <property type="term" value="C:plasma membrane"/>
    <property type="evidence" value="ECO:0007669"/>
    <property type="project" value="UniProtKB-SubCell"/>
</dbReference>
<dbReference type="RefSeq" id="WP_011525227.1">
    <property type="nucleotide sequence ID" value="NC_008009.1"/>
</dbReference>
<dbReference type="Gene3D" id="3.60.110.10">
    <property type="entry name" value="Carbon-nitrogen hydrolase"/>
    <property type="match status" value="1"/>
</dbReference>
<dbReference type="HOGENOM" id="CLU_040924_0_0_0"/>
<dbReference type="STRING" id="204669.Acid345_4430"/>
<dbReference type="AlphaFoldDB" id="Q1II70"/>
<evidence type="ECO:0000256" key="3">
    <source>
        <dbReference type="ARBA" id="ARBA00022475"/>
    </source>
</evidence>
<sequence>MDSRLRRVVLAAVAASGAMLFFASGVHPQWWLMWPAMVPVLAVAPRIRARWAFAAGFTSWAIGALNSWSYLAKVGVPVVVRVIAAVAPAIAFALALLLYRSYAVCGKPWRAALALASAWTAWEFLFSMMSIHGTFGNMAYTQMDFLPVLQLASVFGLWGVEFCLFLFAAAFALRTTEAGRRGKFVVAVILLAAAVLGFGAWRLNSGPSRSETVNVGLLASDFNGNNNPEGPDKQGRLLREYLVHADALIARGAEVVVIPEKISAVVQPLTGEIDARYQAEVDTTQAPIVVGVIRKEDGKLYNEARTYLPAQAHPVTYEKHHMLPPFESEMLLGTSRVVVNRATTWGVAICKDMDFPRLSREYGRDGVGLLLVPAWDFVVDGWLHDRMAVMRGVESGFSIARTAKNGLLTVTDDRGRVIAEAKSTDSEFASVLARVSVEHDRTIYAAWGDWWGWVCVLLTLALMAAALVWR</sequence>
<dbReference type="EMBL" id="CP000360">
    <property type="protein sequence ID" value="ABF43430.1"/>
    <property type="molecule type" value="Genomic_DNA"/>
</dbReference>
<dbReference type="InterPro" id="IPR003010">
    <property type="entry name" value="C-N_Hydrolase"/>
</dbReference>
<comment type="subcellular location">
    <subcellularLocation>
        <location evidence="1">Cell membrane</location>
        <topology evidence="1">Multi-pass membrane protein</topology>
    </subcellularLocation>
</comment>
<name>Q1II70_KORVE</name>
<evidence type="ECO:0000256" key="1">
    <source>
        <dbReference type="ARBA" id="ARBA00004651"/>
    </source>
</evidence>
<dbReference type="SUPFAM" id="SSF56317">
    <property type="entry name" value="Carbon-nitrogen hydrolase"/>
    <property type="match status" value="1"/>
</dbReference>
<dbReference type="Pfam" id="PF20154">
    <property type="entry name" value="LNT_N"/>
    <property type="match status" value="1"/>
</dbReference>
<dbReference type="GO" id="GO:0042158">
    <property type="term" value="P:lipoprotein biosynthetic process"/>
    <property type="evidence" value="ECO:0007669"/>
    <property type="project" value="InterPro"/>
</dbReference>
<dbReference type="eggNOG" id="COG0815">
    <property type="taxonomic scope" value="Bacteria"/>
</dbReference>
<dbReference type="GO" id="GO:0016410">
    <property type="term" value="F:N-acyltransferase activity"/>
    <property type="evidence" value="ECO:0007669"/>
    <property type="project" value="InterPro"/>
</dbReference>
<feature type="transmembrane region" description="Helical" evidence="9">
    <location>
        <begin position="151"/>
        <end position="172"/>
    </location>
</feature>
<evidence type="ECO:0000313" key="12">
    <source>
        <dbReference type="Proteomes" id="UP000002432"/>
    </source>
</evidence>
<proteinExistence type="inferred from homology"/>
<evidence type="ECO:0000256" key="5">
    <source>
        <dbReference type="ARBA" id="ARBA00022692"/>
    </source>
</evidence>
<dbReference type="OrthoDB" id="9811121at2"/>
<dbReference type="PANTHER" id="PTHR38686:SF1">
    <property type="entry name" value="APOLIPOPROTEIN N-ACYLTRANSFERASE"/>
    <property type="match status" value="1"/>
</dbReference>
<dbReference type="Proteomes" id="UP000002432">
    <property type="component" value="Chromosome"/>
</dbReference>
<dbReference type="KEGG" id="aba:Acid345_4430"/>
<accession>Q1II70</accession>
<feature type="transmembrane region" description="Helical" evidence="9">
    <location>
        <begin position="78"/>
        <end position="99"/>
    </location>
</feature>